<keyword evidence="2" id="KW-1185">Reference proteome</keyword>
<sequence length="118" mass="13688">MSTKWKILWQVITTTLLMRLNTPNSLRAPLPTSIKVTISTYWMIGWEKPRPLSRLNLLLSRTARIQRPPSCLPLDDDNLAIDAVLEQQDDVEIYPDDIPFVNEHFLSQQYNLLPQVES</sequence>
<dbReference type="KEGG" id="nte:NEUTE1DRAFT138100"/>
<name>F8ML98_NEUT8</name>
<dbReference type="GeneID" id="20826018"/>
<dbReference type="VEuPathDB" id="FungiDB:NEUTE1DRAFT_138100"/>
<protein>
    <submittedName>
        <fullName evidence="1">Uncharacterized protein</fullName>
    </submittedName>
</protein>
<dbReference type="HOGENOM" id="CLU_2078638_0_0_1"/>
<gene>
    <name evidence="1" type="ORF">NEUTE1DRAFT_138100</name>
</gene>
<evidence type="ECO:0000313" key="2">
    <source>
        <dbReference type="Proteomes" id="UP000008065"/>
    </source>
</evidence>
<reference evidence="2" key="1">
    <citation type="journal article" date="2011" name="Genetics">
        <title>Massive changes in genome architecture accompany the transition to self-fertility in the filamentous fungus Neurospora tetrasperma.</title>
        <authorList>
            <person name="Ellison C.E."/>
            <person name="Stajich J.E."/>
            <person name="Jacobson D.J."/>
            <person name="Natvig D.O."/>
            <person name="Lapidus A."/>
            <person name="Foster B."/>
            <person name="Aerts A."/>
            <person name="Riley R."/>
            <person name="Lindquist E.A."/>
            <person name="Grigoriev I.V."/>
            <person name="Taylor J.W."/>
        </authorList>
    </citation>
    <scope>NUCLEOTIDE SEQUENCE [LARGE SCALE GENOMIC DNA]</scope>
    <source>
        <strain evidence="2">FGSC 2508 / P0657</strain>
    </source>
</reference>
<organism evidence="1 2">
    <name type="scientific">Neurospora tetrasperma (strain FGSC 2508 / ATCC MYA-4615 / P0657)</name>
    <dbReference type="NCBI Taxonomy" id="510951"/>
    <lineage>
        <taxon>Eukaryota</taxon>
        <taxon>Fungi</taxon>
        <taxon>Dikarya</taxon>
        <taxon>Ascomycota</taxon>
        <taxon>Pezizomycotina</taxon>
        <taxon>Sordariomycetes</taxon>
        <taxon>Sordariomycetidae</taxon>
        <taxon>Sordariales</taxon>
        <taxon>Sordariaceae</taxon>
        <taxon>Neurospora</taxon>
    </lineage>
</organism>
<accession>F8ML98</accession>
<proteinExistence type="predicted"/>
<dbReference type="Proteomes" id="UP000008065">
    <property type="component" value="Unassembled WGS sequence"/>
</dbReference>
<dbReference type="EMBL" id="GL891304">
    <property type="protein sequence ID" value="EGO58371.1"/>
    <property type="molecule type" value="Genomic_DNA"/>
</dbReference>
<dbReference type="AlphaFoldDB" id="F8ML98"/>
<dbReference type="RefSeq" id="XP_009851414.1">
    <property type="nucleotide sequence ID" value="XM_009853112.1"/>
</dbReference>
<evidence type="ECO:0000313" key="1">
    <source>
        <dbReference type="EMBL" id="EGO58371.1"/>
    </source>
</evidence>